<name>A0A087UV00_STEMI</name>
<dbReference type="OrthoDB" id="6423840at2759"/>
<dbReference type="Proteomes" id="UP000054359">
    <property type="component" value="Unassembled WGS sequence"/>
</dbReference>
<feature type="non-terminal residue" evidence="1">
    <location>
        <position position="101"/>
    </location>
</feature>
<evidence type="ECO:0000313" key="1">
    <source>
        <dbReference type="EMBL" id="KFM81189.1"/>
    </source>
</evidence>
<dbReference type="EMBL" id="KK121778">
    <property type="protein sequence ID" value="KFM81189.1"/>
    <property type="molecule type" value="Genomic_DNA"/>
</dbReference>
<dbReference type="AlphaFoldDB" id="A0A087UV00"/>
<accession>A0A087UV00</accession>
<keyword evidence="2" id="KW-1185">Reference proteome</keyword>
<dbReference type="OMA" id="PFRYASK"/>
<organism evidence="1 2">
    <name type="scientific">Stegodyphus mimosarum</name>
    <name type="common">African social velvet spider</name>
    <dbReference type="NCBI Taxonomy" id="407821"/>
    <lineage>
        <taxon>Eukaryota</taxon>
        <taxon>Metazoa</taxon>
        <taxon>Ecdysozoa</taxon>
        <taxon>Arthropoda</taxon>
        <taxon>Chelicerata</taxon>
        <taxon>Arachnida</taxon>
        <taxon>Araneae</taxon>
        <taxon>Araneomorphae</taxon>
        <taxon>Entelegynae</taxon>
        <taxon>Eresoidea</taxon>
        <taxon>Eresidae</taxon>
        <taxon>Stegodyphus</taxon>
    </lineage>
</organism>
<gene>
    <name evidence="1" type="ORF">X975_10408</name>
</gene>
<evidence type="ECO:0000313" key="2">
    <source>
        <dbReference type="Proteomes" id="UP000054359"/>
    </source>
</evidence>
<reference evidence="1 2" key="1">
    <citation type="submission" date="2013-11" db="EMBL/GenBank/DDBJ databases">
        <title>Genome sequencing of Stegodyphus mimosarum.</title>
        <authorList>
            <person name="Bechsgaard J."/>
        </authorList>
    </citation>
    <scope>NUCLEOTIDE SEQUENCE [LARGE SCALE GENOMIC DNA]</scope>
</reference>
<sequence length="101" mass="11102">MCESITLSLPRTKCENVRVVFSRIRLLFGVSVDPSSDAIFQEQHPPGQANTMTAGKSSTECSQFTLTVLEGSHEQLDKAKVPFRYASKMLLVSVKGKPNPC</sequence>
<proteinExistence type="predicted"/>
<protein>
    <submittedName>
        <fullName evidence="1">Uncharacterized protein</fullName>
    </submittedName>
</protein>